<protein>
    <recommendedName>
        <fullName evidence="22">Cubilin</fullName>
    </recommendedName>
</protein>
<reference evidence="30" key="1">
    <citation type="submission" date="2025-08" db="UniProtKB">
        <authorList>
            <consortium name="RefSeq"/>
        </authorList>
    </citation>
    <scope>IDENTIFICATION</scope>
</reference>
<keyword evidence="2" id="KW-0813">Transport</keyword>
<keyword evidence="29" id="KW-1185">Reference proteome</keyword>
<dbReference type="OrthoDB" id="10009301at2759"/>
<comment type="subunit">
    <text evidence="24">Interacts with AMN. Component of the cubam complex composed of one CUBN trimer and one AMN chain. The cubam complex can dimerize. Interacts with LRP2 in a dual-receptor complex in a calcium-dependent manner. Found in a complex with PID1/PCLI1, LRP1 and CUBNI. Interacts with LRP1 and PID1/PCLI1.</text>
</comment>
<dbReference type="PROSITE" id="PS01180">
    <property type="entry name" value="CUB"/>
    <property type="match status" value="27"/>
</dbReference>
<feature type="domain" description="CUB" evidence="27">
    <location>
        <begin position="1137"/>
        <end position="1249"/>
    </location>
</feature>
<feature type="domain" description="EGF-like" evidence="28">
    <location>
        <begin position="196"/>
        <end position="237"/>
    </location>
</feature>
<sequence>MATRSQWLLLTWLGFCAAWMDERPVLESRDGNLFISSAKDKNITLKILGDGHLNVNEINLLEVANAAVSATRLIERWRMGYLSEVESNLQRLIQVVEGPEGLEKRIAMMRGFGEGNSTLQPGAQSANRSTPGMNLRIHMMARVKRIEEKVKSIELKLKTNECSSNPCLNGGTCQDLYEGYQCHCPSNWEGPNCVVDVNECVRLLGTDLGCQNGATCHNLPGSYSCDCTAGWYGLHCTKKSSICKPENSNELCGHGVCVSKEGSPLGYTCICDQGWQSEGTNPACIKDVDECSENHRPCSVNPWVACRNAPGTFFCDSCPQGYSGNGYYCADIDECMIDNGGCSTAPRVQCINTMGSRMCGPCPRGYSGDGVTCVYVGSCAINNGGCHPLATCIENPALTSAYVICRCPAGMVGDGLGPNGCQSTEISAHSPCASNPCVHGKCTIHGTTYTCICNAGYTGSTCDVRDPCVPNPCKNSGVCVISNGVQTCDCPSTYTGNRCETPRQTCGGVSRNPLGHLEFPIGGNVYQHGLSCAWVLVTNSSLVLNVTFTRFNLEHSTDCKYDFLQIHDGRNAGSQMIGRFCGNTFPLKNGNIVSSHNSLYFWFHSDNSISHDGFAFEWNSIEPVCGGTLTNDYGTISSPGSPGRYPPNRDCYWTITVKSSKRIQIHFGQLMLEEHPSCEADFLEISTIHNERLGLYCNHTHPPPLVVPASKAVIYFHSDSAGQDAGFQIHYSAIEGVPGCNDVYTTPTGTVSSPTITNIRDIECEWKIQTAVGKRIEITWPKLELSDTECRMQKLEIYDGDTSESPLLQRYCGTMTPPTIKSSTNVLLIIFTSKMYSDGSFTLSYNTVCGKLFTDDSAIIESSMTADGIDTVDCVYEIKQPPNKRIVLNMLEMNISTQPRIPYRSLRPIRFHHWNHWRVSTLNWPERYNWQDTYNWPFEDEAMLGENRIPSCVTSFLDVYDGPNENAPRLAHLCNAIVSSDGLNFYSTQNVMLLKYQSKAWVHSQIHFRANYTTITNRCGGLYTETSGTIQTTTEYGHYRNGETCIWTIQAPLGYVVQLTWLTFDLERQIRCQHDFVKAYENYMTNKEEIGTFCGDTKPPIIMTQSNELTLIFRSDSTITREGFTATYLFLDARKSCGGHFVKLTGVIQSPNYPKNYPNRRECTWVIEAPSKQKVILNVTHFHLENHPNCDFDYLEIRNGGYATSPLIGKFCKTDVPAEIISQTSQLYLKFVSDQTISFSGFRIEWDSTTIGCGGTMNGVTGDIISPNYPEPYMHRAECKWTIAVAAGSLIRLLIVDLQLEEHTKCRYDYIEIYEGNNRRNGQRYCQYPYPKIITSKSNVLNIEFRSDFTNSGRGFHLKYETVCQNTLHGFYGVIESPNFPYTYEKNANCSWTIDAPIGNKINITFSHFDLEGTSYTNSCDYDYLEVYEGYDGGPHTQLGKFCDSNVLPPKIHSSDHQVHLKFVTDGFLNSNGFRLEWVVDGCGGHLTRPFDSFTSPGYPSAYPSNVDCEWLIEVDFSHSIELTLHDINTEKQMDCYFDKVQIFSGKDESAPKLVEICYSPKPVVYTSFGNQMFVKFHSDVTYATRGFNASYKSVPITCGGRFTTDTGIIFSKNYPKNYPHSQNCKWLIQVDQNYIVNMTFLDFDIEDSRNCTDDYVQIYDGPTTDSPLLGTHCGNELPPSYESTSNEMLVVMRTDRILGAKGFQARYRKDCGARIIVRDQGYVVPYASYTTDALSDGSCTWILVAEDLADHVTVTFTYLDLDVVDWTHLEVFDGEGLDGPSRGHWDAGTDTVPLPITSNGNALTVHVTSSYELLARFSFTYSVLDSACGGTYKTYKGEIASPNYPDSYPLNAECIWILDNSPGNRLRLNFIDFDLQQSDDCNMDYLEIREDSGIGKLINTFCGTNAEPVQTPKKLWIKFKSDNEGAGKGFRAHFQVIGGDELSGPVGTITSPLYPIPYKQSYTMWRITVEFGSIIRIDITDIYINNFDTGINSLKVYDGYDYNAPVLLEIYNFDQAQSVTSTGNVVNIEFSIDVSLVFRHGGWFSLNWLQIPRNIDDGNTENEAVKLSECSMEVALQNSSRYGITSPGWPHGYADNLRCVWIFTSPPGTHLVFRILYMDLEESNNCMADFVTVYNGNALTDESNANLLHKLCLSNSTSMAIEADNVMTVKFESDSYLNETGFSAYVYQACGGKLSGPNGVIEINNVTSRLQSHSWDISCEWVVTVRPGRTIEVNIVEMSIKNPSSTCSNNFLMLKNGGEIASPLLGAGKYCGFVTPTPLQTTGNRLYVKAHGIQPNINFKLTYSEVSMNCGGEFYLTSKQKEWEIATPNYPNIPPTYSECTWTAIAPGRERIFIHFIERFDLSSSLNCEKEYVEIRDGGTGNSRLLGRYCKDTAPSSMVSTENMMYVHFYTDVPEPKNGFKAVLSIKDLCGGIIRGLNGFISSPNYPLGYAKNHNCTWRIIAPADHTLKFTFLDINLPNRHTCKDYVQIQEVMPVNKTSVEIGKYCGFVKPEAVETASNEAIVTFVSDDIEYVSYRGFNLNFTASQEICGGEITDMMGTIKPNGYPNIATRSKYCDWRIKLPVGYYVVAELQDLDIMPGIQSRLGYTVTFYNDFRFKSRIKTIRSNSTDRMIISSSNTMMIGYYSSPGYRGFKLRYRAEPNPPCGGVIQEIKGNLSPPKYRPFNESSYFCLWNIVAPNSLINSSHLGVTLSIKVVGLIGEIRGYALTKYCFRDRVISLSGIGMICGNFSEPVYLRSPKLMNELTIVNGTFGAPMRFTLEYEWQPCGGILSGLTHVIQAPKNISYPINCVWHANYPDNGEMIKLHFNRLHLGGCDKNYISIRNGGPFSPEIGKFCGNEQPNNITSISNQLWIEYTAVEDPSDFEFVLEPENDGCGGTLHGNSREISSPKFPAKYPNNAECIWEIIADNGYHIGLVFVDRFNLESSPNCEKDYVQMFDWVTDAKNKSSIGMWKDLGKVCGRNTPLTFNSTSNRMKVIFHSNEAIQGDGFRAVWQKNCGGVFEATSHRKIITSPSYPNFYPPNFFCNYTIVAPEESIIISFKEFQIEHSRKDCNLDNVTISYEDTYVMEENVYCGENKPPLIKATSKAEIIFRTDRFIQRSGFLFEYHLNDCGGTITEPGDIKLLTRDGIYLGGTDCVWKIQAPSDKSIVLRFESFVLESSYSCLYDVVTIYEGLEENEQNRLAKLCGDLSEHLPVIKSNSSSMRVLFHADYSRHYSGFTAKVLFVKSVAAGCGGVVHLLTPHSQTFKTQKDSTYDSLEDCHWNVITSVGKIIKFTINSMDIKNKTINKNATIDNECTGDFLEVRDGAGPFSQLLGKFCGNQPPLPILSGSNTLWIRFVSDGTLEGAGVEGTFDTLDALCAYAAPIANNSRLILTSPNYPNNYEPNTRCHWTISSEDLYTERLRIQFLDFDLADSHQCEDDYVEIIDGRNRKYIEEGYGENFVWNGNMLTEIYDSGGFSPSTSYKYCGNNLPHDFYSYSTELHVTFKGSSTGHKGFKLEYGKSTCDRNFTAEQGRIVHEGITDCWITITAPKNRTISLYFNQFSLYDPEECTKSSLQVFDGDLTGKLVASLCSMDVPSPIFSTGNKLSLHSRSEWSSSFEFYDITYTTTDAGRGCGGRIFNYAGSFTSPMYPNEYRNNTVCVWDITVPNGLKAALTFPVFDIGTKKSCSYDYNVVKIYDITSTGEEVLSTTYCGGDDPAPFVASSNRVIVKFISSVNNIGTGWRANFDGRED</sequence>
<dbReference type="Pfam" id="PF07645">
    <property type="entry name" value="EGF_CA"/>
    <property type="match status" value="2"/>
</dbReference>
<evidence type="ECO:0000256" key="3">
    <source>
        <dbReference type="ARBA" id="ARBA00022475"/>
    </source>
</evidence>
<dbReference type="FunFam" id="2.60.120.290:FF:000060">
    <property type="entry name" value="Cubilin homolog"/>
    <property type="match status" value="1"/>
</dbReference>
<feature type="domain" description="CUB" evidence="27">
    <location>
        <begin position="1939"/>
        <end position="2052"/>
    </location>
</feature>
<evidence type="ECO:0000256" key="24">
    <source>
        <dbReference type="ARBA" id="ARBA00049703"/>
    </source>
</evidence>
<name>A0A6P3URV8_BOMIM</name>
<dbReference type="PANTHER" id="PTHR24251:SF50">
    <property type="entry name" value="ATTRACTIN-LIKE 1A"/>
    <property type="match status" value="1"/>
</dbReference>
<feature type="domain" description="CUB" evidence="27">
    <location>
        <begin position="2550"/>
        <end position="2660"/>
    </location>
</feature>
<feature type="domain" description="EGF-like" evidence="28">
    <location>
        <begin position="158"/>
        <end position="194"/>
    </location>
</feature>
<feature type="domain" description="CUB" evidence="27">
    <location>
        <begin position="2071"/>
        <end position="2190"/>
    </location>
</feature>
<evidence type="ECO:0000256" key="8">
    <source>
        <dbReference type="ARBA" id="ARBA00022723"/>
    </source>
</evidence>
<feature type="disulfide bond" evidence="25">
    <location>
        <begin position="453"/>
        <end position="462"/>
    </location>
</feature>
<dbReference type="RefSeq" id="XP_012239693.1">
    <property type="nucleotide sequence ID" value="XM_012384270.3"/>
</dbReference>
<gene>
    <name evidence="30" type="primary">LOC100748879</name>
</gene>
<evidence type="ECO:0000256" key="22">
    <source>
        <dbReference type="ARBA" id="ARBA00023878"/>
    </source>
</evidence>
<dbReference type="CDD" id="cd00054">
    <property type="entry name" value="EGF_CA"/>
    <property type="match status" value="4"/>
</dbReference>
<feature type="disulfide bond" evidence="25">
    <location>
        <begin position="184"/>
        <end position="193"/>
    </location>
</feature>
<dbReference type="Pfam" id="PF12661">
    <property type="entry name" value="hEGF"/>
    <property type="match status" value="1"/>
</dbReference>
<keyword evidence="5" id="KW-0153">Cholesterol metabolism</keyword>
<comment type="caution">
    <text evidence="25">Lacks conserved residue(s) required for the propagation of feature annotation.</text>
</comment>
<feature type="disulfide bond" evidence="25">
    <location>
        <begin position="432"/>
        <end position="442"/>
    </location>
</feature>
<feature type="domain" description="EGF-like" evidence="28">
    <location>
        <begin position="464"/>
        <end position="500"/>
    </location>
</feature>
<evidence type="ECO:0000256" key="6">
    <source>
        <dbReference type="ARBA" id="ARBA00022628"/>
    </source>
</evidence>
<feature type="domain" description="CUB" evidence="27">
    <location>
        <begin position="2665"/>
        <end position="2749"/>
    </location>
</feature>
<dbReference type="CDD" id="cd00041">
    <property type="entry name" value="CUB"/>
    <property type="match status" value="24"/>
</dbReference>
<dbReference type="FunFam" id="2.10.25.10:FF:000143">
    <property type="entry name" value="Protein crumbs 1"/>
    <property type="match status" value="1"/>
</dbReference>
<evidence type="ECO:0000256" key="2">
    <source>
        <dbReference type="ARBA" id="ARBA00022448"/>
    </source>
</evidence>
<keyword evidence="8" id="KW-0479">Metal-binding</keyword>
<feature type="domain" description="CUB" evidence="27">
    <location>
        <begin position="3378"/>
        <end position="3521"/>
    </location>
</feature>
<feature type="domain" description="CUB" evidence="27">
    <location>
        <begin position="625"/>
        <end position="734"/>
    </location>
</feature>
<dbReference type="GO" id="GO:0005509">
    <property type="term" value="F:calcium ion binding"/>
    <property type="evidence" value="ECO:0007669"/>
    <property type="project" value="InterPro"/>
</dbReference>
<evidence type="ECO:0000256" key="11">
    <source>
        <dbReference type="ARBA" id="ARBA00022837"/>
    </source>
</evidence>
<dbReference type="Pfam" id="PF00008">
    <property type="entry name" value="EGF"/>
    <property type="match status" value="2"/>
</dbReference>
<feature type="chain" id="PRO_5027596788" description="Cubilin" evidence="26">
    <location>
        <begin position="19"/>
        <end position="3750"/>
    </location>
</feature>
<dbReference type="SMART" id="SM00179">
    <property type="entry name" value="EGF_CA"/>
    <property type="match status" value="6"/>
</dbReference>
<feature type="domain" description="CUB" evidence="27">
    <location>
        <begin position="1599"/>
        <end position="1711"/>
    </location>
</feature>
<evidence type="ECO:0000259" key="27">
    <source>
        <dbReference type="PROSITE" id="PS01180"/>
    </source>
</evidence>
<evidence type="ECO:0000256" key="21">
    <source>
        <dbReference type="ARBA" id="ARBA00023765"/>
    </source>
</evidence>
<evidence type="ECO:0000256" key="18">
    <source>
        <dbReference type="ARBA" id="ARBA00023221"/>
    </source>
</evidence>
<dbReference type="SMART" id="SM00042">
    <property type="entry name" value="CUB"/>
    <property type="match status" value="26"/>
</dbReference>
<dbReference type="PROSITE" id="PS00010">
    <property type="entry name" value="ASX_HYDROXYL"/>
    <property type="match status" value="2"/>
</dbReference>
<dbReference type="PANTHER" id="PTHR24251">
    <property type="entry name" value="OVOCHYMASE-RELATED"/>
    <property type="match status" value="1"/>
</dbReference>
<evidence type="ECO:0000256" key="15">
    <source>
        <dbReference type="ARBA" id="ARBA00023157"/>
    </source>
</evidence>
<dbReference type="CDD" id="cd22201">
    <property type="entry name" value="cubilin_NTD"/>
    <property type="match status" value="1"/>
</dbReference>
<dbReference type="KEGG" id="bim:100748879"/>
<dbReference type="Gene3D" id="2.10.25.10">
    <property type="entry name" value="Laminin"/>
    <property type="match status" value="6"/>
</dbReference>
<dbReference type="Proteomes" id="UP000515180">
    <property type="component" value="Unplaced"/>
</dbReference>
<dbReference type="InterPro" id="IPR049883">
    <property type="entry name" value="NOTCH1_EGF-like"/>
</dbReference>
<keyword evidence="10" id="KW-0677">Repeat</keyword>
<feature type="domain" description="CUB" evidence="27">
    <location>
        <begin position="1253"/>
        <end position="1363"/>
    </location>
</feature>
<dbReference type="FunFam" id="2.60.120.290:FF:000013">
    <property type="entry name" value="Membrane frizzled-related protein"/>
    <property type="match status" value="7"/>
</dbReference>
<keyword evidence="4 25" id="KW-0245">EGF-like domain</keyword>
<feature type="domain" description="CUB" evidence="27">
    <location>
        <begin position="2894"/>
        <end position="3015"/>
    </location>
</feature>
<feature type="signal peptide" evidence="26">
    <location>
        <begin position="1"/>
        <end position="18"/>
    </location>
</feature>
<keyword evidence="16" id="KW-1207">Sterol metabolism</keyword>
<keyword evidence="18" id="KW-0753">Steroid metabolism</keyword>
<dbReference type="PROSITE" id="PS01187">
    <property type="entry name" value="EGF_CA"/>
    <property type="match status" value="1"/>
</dbReference>
<feature type="domain" description="CUB" evidence="27">
    <location>
        <begin position="3251"/>
        <end position="3374"/>
    </location>
</feature>
<dbReference type="GO" id="GO:0005765">
    <property type="term" value="C:lysosomal membrane"/>
    <property type="evidence" value="ECO:0007669"/>
    <property type="project" value="UniProtKB-SubCell"/>
</dbReference>
<feature type="disulfide bond" evidence="25">
    <location>
        <begin position="490"/>
        <end position="499"/>
    </location>
</feature>
<feature type="domain" description="CUB" evidence="27">
    <location>
        <begin position="3633"/>
        <end position="3748"/>
    </location>
</feature>
<dbReference type="FunFam" id="2.10.25.10:FF:000379">
    <property type="entry name" value="Cubilin"/>
    <property type="match status" value="1"/>
</dbReference>
<dbReference type="InterPro" id="IPR000859">
    <property type="entry name" value="CUB_dom"/>
</dbReference>
<feature type="domain" description="CUB" evidence="27">
    <location>
        <begin position="1483"/>
        <end position="1595"/>
    </location>
</feature>
<dbReference type="InterPro" id="IPR035914">
    <property type="entry name" value="Sperma_CUB_dom_sf"/>
</dbReference>
<evidence type="ECO:0000313" key="29">
    <source>
        <dbReference type="Proteomes" id="UP000515180"/>
    </source>
</evidence>
<keyword evidence="20" id="KW-0170">Cobalt</keyword>
<dbReference type="InterPro" id="IPR013032">
    <property type="entry name" value="EGF-like_CS"/>
</dbReference>
<dbReference type="GeneID" id="100748879"/>
<evidence type="ECO:0000256" key="1">
    <source>
        <dbReference type="ARBA" id="ARBA00004202"/>
    </source>
</evidence>
<keyword evidence="7" id="KW-0165">Cleavage on pair of basic residues</keyword>
<keyword evidence="15 25" id="KW-1015">Disulfide bond</keyword>
<evidence type="ECO:0000256" key="14">
    <source>
        <dbReference type="ARBA" id="ARBA00023136"/>
    </source>
</evidence>
<keyword evidence="12" id="KW-0653">Protein transport</keyword>
<dbReference type="PROSITE" id="PS00022">
    <property type="entry name" value="EGF_1"/>
    <property type="match status" value="4"/>
</dbReference>
<feature type="domain" description="CUB" evidence="27">
    <location>
        <begin position="506"/>
        <end position="621"/>
    </location>
</feature>
<dbReference type="InterPro" id="IPR001881">
    <property type="entry name" value="EGF-like_Ca-bd_dom"/>
</dbReference>
<feature type="domain" description="CUB" evidence="27">
    <location>
        <begin position="2191"/>
        <end position="2307"/>
    </location>
</feature>
<dbReference type="InterPro" id="IPR000742">
    <property type="entry name" value="EGF"/>
</dbReference>
<dbReference type="SUPFAM" id="SSF57196">
    <property type="entry name" value="EGF/Laminin"/>
    <property type="match status" value="5"/>
</dbReference>
<feature type="domain" description="CUB" evidence="27">
    <location>
        <begin position="3130"/>
        <end position="3244"/>
    </location>
</feature>
<evidence type="ECO:0000256" key="26">
    <source>
        <dbReference type="SAM" id="SignalP"/>
    </source>
</evidence>
<dbReference type="FunFam" id="2.10.25.10:FF:000260">
    <property type="entry name" value="Notch receptor 4"/>
    <property type="match status" value="1"/>
</dbReference>
<dbReference type="GO" id="GO:0016324">
    <property type="term" value="C:apical plasma membrane"/>
    <property type="evidence" value="ECO:0007669"/>
    <property type="project" value="UniProtKB-ARBA"/>
</dbReference>
<keyword evidence="14" id="KW-0472">Membrane</keyword>
<feature type="domain" description="CUB" evidence="27">
    <location>
        <begin position="740"/>
        <end position="848"/>
    </location>
</feature>
<feature type="domain" description="CUB" evidence="27">
    <location>
        <begin position="3523"/>
        <end position="3627"/>
    </location>
</feature>
<evidence type="ECO:0000256" key="16">
    <source>
        <dbReference type="ARBA" id="ARBA00023166"/>
    </source>
</evidence>
<dbReference type="CTD" id="8029"/>
<dbReference type="SMART" id="SM00181">
    <property type="entry name" value="EGF"/>
    <property type="match status" value="8"/>
</dbReference>
<feature type="domain" description="CUB" evidence="27">
    <location>
        <begin position="2786"/>
        <end position="2890"/>
    </location>
</feature>
<keyword evidence="13" id="KW-0443">Lipid metabolism</keyword>
<evidence type="ECO:0000256" key="4">
    <source>
        <dbReference type="ARBA" id="ARBA00022536"/>
    </source>
</evidence>
<feature type="domain" description="CUB" evidence="27">
    <location>
        <begin position="2431"/>
        <end position="2546"/>
    </location>
</feature>
<evidence type="ECO:0000313" key="30">
    <source>
        <dbReference type="RefSeq" id="XP_012239693.1"/>
    </source>
</evidence>
<feature type="domain" description="CUB" evidence="27">
    <location>
        <begin position="1829"/>
        <end position="1938"/>
    </location>
</feature>
<keyword evidence="9 26" id="KW-0732">Signal</keyword>
<dbReference type="PROSITE" id="PS50026">
    <property type="entry name" value="EGF_3"/>
    <property type="match status" value="4"/>
</dbReference>
<evidence type="ECO:0000256" key="17">
    <source>
        <dbReference type="ARBA" id="ARBA00023180"/>
    </source>
</evidence>
<comment type="function">
    <text evidence="23">Endocytic receptor which plays a role in lipoprotein, vitamin and iron metabolism by facilitating their uptake. Acts together with LRP2 to mediate endocytosis of high-density lipoproteins, GC, hemoglobin, ALB, TF and SCGB1A1. Acts together with AMN to mediate endocytosis of the CBLIF-cobalamin complex. Binds to ALB, MB, Kappa and lambda-light chains, TF, hemoglobin, GC, SCGB1A1, APOA1, high density lipoprotein, and the CBLIF-cobalamin complex. Ligand binding requires calcium. Serves as important transporter in several absorptive epithelia, including intestine, renal proximal tubules and embryonic yolk sac. May play an important role in the development of the peri-implantation embryo through internalization of APOA1 and cholesterol. Binds to LGALS3 at the maternal-fetal interface.</text>
</comment>
<evidence type="ECO:0000256" key="5">
    <source>
        <dbReference type="ARBA" id="ARBA00022548"/>
    </source>
</evidence>
<dbReference type="FunFam" id="2.60.120.290:FF:000005">
    <property type="entry name" value="Procollagen C-endopeptidase enhancer 1"/>
    <property type="match status" value="5"/>
</dbReference>
<dbReference type="InterPro" id="IPR000152">
    <property type="entry name" value="EGF-type_Asp/Asn_hydroxyl_site"/>
</dbReference>
<keyword evidence="19" id="KW-0458">Lysosome</keyword>
<evidence type="ECO:0000256" key="23">
    <source>
        <dbReference type="ARBA" id="ARBA00049611"/>
    </source>
</evidence>
<evidence type="ECO:0000256" key="19">
    <source>
        <dbReference type="ARBA" id="ARBA00023228"/>
    </source>
</evidence>
<proteinExistence type="predicted"/>
<organism evidence="29 30">
    <name type="scientific">Bombus impatiens</name>
    <name type="common">Bumblebee</name>
    <dbReference type="NCBI Taxonomy" id="132113"/>
    <lineage>
        <taxon>Eukaryota</taxon>
        <taxon>Metazoa</taxon>
        <taxon>Ecdysozoa</taxon>
        <taxon>Arthropoda</taxon>
        <taxon>Hexapoda</taxon>
        <taxon>Insecta</taxon>
        <taxon>Pterygota</taxon>
        <taxon>Neoptera</taxon>
        <taxon>Endopterygota</taxon>
        <taxon>Hymenoptera</taxon>
        <taxon>Apocrita</taxon>
        <taxon>Aculeata</taxon>
        <taxon>Apoidea</taxon>
        <taxon>Anthophila</taxon>
        <taxon>Apidae</taxon>
        <taxon>Bombus</taxon>
        <taxon>Pyrobombus</taxon>
    </lineage>
</organism>
<dbReference type="InterPro" id="IPR018097">
    <property type="entry name" value="EGF_Ca-bd_CS"/>
</dbReference>
<feature type="domain" description="EGF-like" evidence="28">
    <location>
        <begin position="428"/>
        <end position="463"/>
    </location>
</feature>
<feature type="domain" description="CUB" evidence="27">
    <location>
        <begin position="1712"/>
        <end position="1825"/>
    </location>
</feature>
<dbReference type="GO" id="GO:0031419">
    <property type="term" value="F:cobalamin binding"/>
    <property type="evidence" value="ECO:0007669"/>
    <property type="project" value="UniProtKB-KW"/>
</dbReference>
<feature type="domain" description="CUB" evidence="27">
    <location>
        <begin position="1364"/>
        <end position="1481"/>
    </location>
</feature>
<evidence type="ECO:0000256" key="7">
    <source>
        <dbReference type="ARBA" id="ARBA00022685"/>
    </source>
</evidence>
<keyword evidence="11" id="KW-0106">Calcium</keyword>
<feature type="domain" description="CUB" evidence="27">
    <location>
        <begin position="849"/>
        <end position="1015"/>
    </location>
</feature>
<dbReference type="GO" id="GO:0008203">
    <property type="term" value="P:cholesterol metabolic process"/>
    <property type="evidence" value="ECO:0007669"/>
    <property type="project" value="UniProtKB-KW"/>
</dbReference>
<accession>A0A6P3URV8</accession>
<feature type="disulfide bond" evidence="25">
    <location>
        <begin position="227"/>
        <end position="236"/>
    </location>
</feature>
<comment type="subcellular location">
    <subcellularLocation>
        <location evidence="1">Cell membrane</location>
        <topology evidence="1">Peripheral membrane protein</topology>
    </subcellularLocation>
    <subcellularLocation>
        <location evidence="21">Lysosome membrane</location>
        <topology evidence="21">Peripheral membrane protein</topology>
    </subcellularLocation>
</comment>
<dbReference type="SUPFAM" id="SSF49854">
    <property type="entry name" value="Spermadhesin, CUB domain"/>
    <property type="match status" value="26"/>
</dbReference>
<keyword evidence="3" id="KW-1003">Cell membrane</keyword>
<keyword evidence="6" id="KW-0846">Cobalamin</keyword>
<dbReference type="GO" id="GO:0015031">
    <property type="term" value="P:protein transport"/>
    <property type="evidence" value="ECO:0007669"/>
    <property type="project" value="UniProtKB-KW"/>
</dbReference>
<evidence type="ECO:0000256" key="20">
    <source>
        <dbReference type="ARBA" id="ARBA00023285"/>
    </source>
</evidence>
<dbReference type="Gene3D" id="2.60.120.290">
    <property type="entry name" value="Spermadhesin, CUB domain"/>
    <property type="match status" value="26"/>
</dbReference>
<feature type="domain" description="CUB" evidence="27">
    <location>
        <begin position="2311"/>
        <end position="2428"/>
    </location>
</feature>
<evidence type="ECO:0000256" key="12">
    <source>
        <dbReference type="ARBA" id="ARBA00022927"/>
    </source>
</evidence>
<evidence type="ECO:0000256" key="9">
    <source>
        <dbReference type="ARBA" id="ARBA00022729"/>
    </source>
</evidence>
<evidence type="ECO:0000259" key="28">
    <source>
        <dbReference type="PROSITE" id="PS50026"/>
    </source>
</evidence>
<evidence type="ECO:0000256" key="13">
    <source>
        <dbReference type="ARBA" id="ARBA00023098"/>
    </source>
</evidence>
<evidence type="ECO:0000256" key="10">
    <source>
        <dbReference type="ARBA" id="ARBA00022737"/>
    </source>
</evidence>
<dbReference type="PROSITE" id="PS01186">
    <property type="entry name" value="EGF_2"/>
    <property type="match status" value="2"/>
</dbReference>
<evidence type="ECO:0000256" key="25">
    <source>
        <dbReference type="PROSITE-ProRule" id="PRU00076"/>
    </source>
</evidence>
<keyword evidence="17" id="KW-0325">Glycoprotein</keyword>
<dbReference type="Pfam" id="PF00431">
    <property type="entry name" value="CUB"/>
    <property type="match status" value="24"/>
</dbReference>
<feature type="domain" description="CUB" evidence="27">
    <location>
        <begin position="1019"/>
        <end position="1131"/>
    </location>
</feature>
<feature type="domain" description="CUB" evidence="27">
    <location>
        <begin position="3016"/>
        <end position="3128"/>
    </location>
</feature>